<keyword evidence="7 14" id="KW-0694">RNA-binding</keyword>
<evidence type="ECO:0000256" key="8">
    <source>
        <dbReference type="ARBA" id="ARBA00023015"/>
    </source>
</evidence>
<dbReference type="GO" id="GO:0006397">
    <property type="term" value="P:mRNA processing"/>
    <property type="evidence" value="ECO:0007669"/>
    <property type="project" value="UniProtKB-KW"/>
</dbReference>
<dbReference type="FlyBase" id="FBgn0036496">
    <property type="gene designation" value="cocoon"/>
</dbReference>
<dbReference type="PROSITE" id="PS50102">
    <property type="entry name" value="RRM"/>
    <property type="match status" value="2"/>
</dbReference>
<dbReference type="GO" id="GO:0008380">
    <property type="term" value="P:RNA splicing"/>
    <property type="evidence" value="ECO:0007669"/>
    <property type="project" value="UniProtKB-KW"/>
</dbReference>
<evidence type="ECO:0000256" key="10">
    <source>
        <dbReference type="ARBA" id="ARBA00023128"/>
    </source>
</evidence>
<dbReference type="KEGG" id="dme:Dmel_CG7804"/>
<dbReference type="OMA" id="NNFNMHP"/>
<dbReference type="GeneID" id="39665"/>
<dbReference type="AlphaFoldDB" id="Q9VUN2"/>
<evidence type="ECO:0000256" key="11">
    <source>
        <dbReference type="ARBA" id="ARBA00023163"/>
    </source>
</evidence>
<dbReference type="EMBL" id="AE014296">
    <property type="protein sequence ID" value="AAF49643.2"/>
    <property type="molecule type" value="Genomic_DNA"/>
</dbReference>
<reference evidence="16" key="12">
    <citation type="journal article" date="2015" name="G3 (Bethesda)">
        <title>Gene Model Annotations for Drosophila melanogaster: The Rule-Benders.</title>
        <authorList>
            <consortium name="FlyBase Consortium"/>
            <person name="Crosby M.A."/>
            <person name="Gramates L.S."/>
            <person name="Dos Santos G."/>
            <person name="Matthews B.B."/>
            <person name="St Pierre S.E."/>
            <person name="Zhou P."/>
            <person name="Schroeder A.J."/>
            <person name="Falls K."/>
            <person name="Emmert D.B."/>
            <person name="Russo S.M."/>
            <person name="Gelbart W.M."/>
            <person name="null"/>
        </authorList>
    </citation>
    <scope>NUCLEOTIDE SEQUENCE</scope>
</reference>
<dbReference type="CDD" id="cd19609">
    <property type="entry name" value="NTD_TDP-43"/>
    <property type="match status" value="1"/>
</dbReference>
<dbReference type="eggNOG" id="ENOG502QPQ8">
    <property type="taxonomic scope" value="Eukaryota"/>
</dbReference>
<evidence type="ECO:0000313" key="19">
    <source>
        <dbReference type="Proteomes" id="UP000000803"/>
    </source>
</evidence>
<evidence type="ECO:0000256" key="1">
    <source>
        <dbReference type="ARBA" id="ARBA00004123"/>
    </source>
</evidence>
<keyword evidence="5" id="KW-0507">mRNA processing</keyword>
<dbReference type="PANTHER" id="PTHR48033:SF9">
    <property type="entry name" value="TAR DNA-BINDING PROTEIN 43"/>
    <property type="match status" value="1"/>
</dbReference>
<dbReference type="InterPro" id="IPR041105">
    <property type="entry name" value="TDP-43_N"/>
</dbReference>
<reference evidence="16 19" key="7">
    <citation type="journal article" date="2005" name="PLoS Comput. Biol.">
        <title>Combined evidence annotation of transposable elements in genome sequences.</title>
        <authorList>
            <person name="Quesneville H."/>
            <person name="Bergman C.M."/>
            <person name="Andrieu O."/>
            <person name="Autard D."/>
            <person name="Nouaud D."/>
            <person name="Ashburner M."/>
            <person name="Anxolabehere D."/>
        </authorList>
    </citation>
    <scope>NUCLEOTIDE SEQUENCE [LARGE SCALE GENOMIC DNA]</scope>
    <source>
        <strain evidence="19">Berkeley</strain>
    </source>
</reference>
<reference evidence="16" key="14">
    <citation type="submission" date="2022-11" db="EMBL/GenBank/DDBJ databases">
        <title>Drosophila melanogaster release 4 sequence.</title>
        <authorList>
            <consortium name="Berkeley Drosophila Genome Project"/>
            <person name="Celniker S."/>
            <person name="Carlson J."/>
            <person name="Wan K."/>
            <person name="Pfeiffer B."/>
            <person name="Frise E."/>
            <person name="George R."/>
            <person name="Hoskins R."/>
            <person name="Stapleton M."/>
            <person name="Pacleb J."/>
            <person name="Park S."/>
            <person name="Svirskas R."/>
            <person name="Smith E."/>
            <person name="Yu C."/>
            <person name="Rubin G."/>
        </authorList>
    </citation>
    <scope>NUCLEOTIDE SEQUENCE</scope>
</reference>
<keyword evidence="4" id="KW-0678">Repressor</keyword>
<keyword evidence="12" id="KW-0508">mRNA splicing</keyword>
<dbReference type="InterPro" id="IPR035979">
    <property type="entry name" value="RBD_domain_sf"/>
</dbReference>
<evidence type="ECO:0000256" key="9">
    <source>
        <dbReference type="ARBA" id="ARBA00023125"/>
    </source>
</evidence>
<dbReference type="GO" id="GO:0005654">
    <property type="term" value="C:nucleoplasm"/>
    <property type="evidence" value="ECO:0000318"/>
    <property type="project" value="GO_Central"/>
</dbReference>
<evidence type="ECO:0000313" key="17">
    <source>
        <dbReference type="EMBL" id="AAM49821.1"/>
    </source>
</evidence>
<dbReference type="GO" id="GO:0003729">
    <property type="term" value="F:mRNA binding"/>
    <property type="evidence" value="ECO:0000250"/>
    <property type="project" value="FlyBase"/>
</dbReference>
<reference evidence="19" key="3">
    <citation type="journal article" date="2002" name="Genome Biol.">
        <title>Annotation of the Drosophila melanogaster euchromatic genome: a systematic review.</title>
        <authorList>
            <person name="Misra S."/>
            <person name="Crosby M.A."/>
            <person name="Mungall C.J."/>
            <person name="Matthews B.B."/>
            <person name="Campbell K.S."/>
            <person name="Hradecky P."/>
            <person name="Huang Y."/>
            <person name="Kaminker J.S."/>
            <person name="Millburn G.H."/>
            <person name="Prochnik S.E."/>
            <person name="Smith C.D."/>
            <person name="Tupy J.L."/>
            <person name="Whitfied E.J."/>
            <person name="Bayraktaroglu L."/>
            <person name="Berman B.P."/>
            <person name="Bettencourt B.R."/>
            <person name="Celniker S.E."/>
            <person name="de Grey A.D."/>
            <person name="Drysdale R.A."/>
            <person name="Harris N.L."/>
            <person name="Richter J."/>
            <person name="Russo S."/>
            <person name="Schroeder A.J."/>
            <person name="Shu S.Q."/>
            <person name="Stapleton M."/>
            <person name="Yamada C."/>
            <person name="Ashburner M."/>
            <person name="Gelbart W.M."/>
            <person name="Rubin G.M."/>
            <person name="Lewis S.E."/>
        </authorList>
    </citation>
    <scope>GENOME REANNOTATION</scope>
    <source>
        <strain evidence="19">Berkeley</strain>
    </source>
</reference>
<keyword evidence="9" id="KW-0238">DNA-binding</keyword>
<keyword evidence="19" id="KW-1185">Reference proteome</keyword>
<keyword evidence="10" id="KW-0496">Mitochondrion</keyword>
<dbReference type="STRING" id="7227.FBpp0305038"/>
<dbReference type="GO" id="GO:0010468">
    <property type="term" value="P:regulation of gene expression"/>
    <property type="evidence" value="ECO:0000318"/>
    <property type="project" value="GO_Central"/>
</dbReference>
<evidence type="ECO:0000256" key="12">
    <source>
        <dbReference type="ARBA" id="ARBA00023187"/>
    </source>
</evidence>
<evidence type="ECO:0000256" key="7">
    <source>
        <dbReference type="ARBA" id="ARBA00022884"/>
    </source>
</evidence>
<keyword evidence="8" id="KW-0805">Transcription regulation</keyword>
<dbReference type="RefSeq" id="NP_001261874.1">
    <property type="nucleotide sequence ID" value="NM_001274945.1"/>
</dbReference>
<organism evidence="16 19">
    <name type="scientific">Drosophila melanogaster</name>
    <name type="common">Fruit fly</name>
    <dbReference type="NCBI Taxonomy" id="7227"/>
    <lineage>
        <taxon>Eukaryota</taxon>
        <taxon>Metazoa</taxon>
        <taxon>Ecdysozoa</taxon>
        <taxon>Arthropoda</taxon>
        <taxon>Hexapoda</taxon>
        <taxon>Insecta</taxon>
        <taxon>Pterygota</taxon>
        <taxon>Neoptera</taxon>
        <taxon>Endopterygota</taxon>
        <taxon>Diptera</taxon>
        <taxon>Brachycera</taxon>
        <taxon>Muscomorpha</taxon>
        <taxon>Ephydroidea</taxon>
        <taxon>Drosophilidae</taxon>
        <taxon>Drosophila</taxon>
        <taxon>Sophophora</taxon>
    </lineage>
</organism>
<dbReference type="EMBL" id="AY118452">
    <property type="protein sequence ID" value="AAM49821.1"/>
    <property type="molecule type" value="mRNA"/>
</dbReference>
<dbReference type="GO" id="GO:0003690">
    <property type="term" value="F:double-stranded DNA binding"/>
    <property type="evidence" value="ECO:0007669"/>
    <property type="project" value="UniProtKB-ARBA"/>
</dbReference>
<dbReference type="UCSC" id="CG7804-RA">
    <property type="organism name" value="d. melanogaster"/>
</dbReference>
<reference evidence="16 19" key="5">
    <citation type="journal article" date="2002" name="Genome Biol.">
        <title>Heterochromatic sequences in a Drosophila whole-genome shotgun assembly.</title>
        <authorList>
            <person name="Hoskins R.A."/>
            <person name="Smith C.D."/>
            <person name="Carlson J.W."/>
            <person name="Carvalho A.B."/>
            <person name="Halpern A."/>
            <person name="Kaminker J.S."/>
            <person name="Kennedy C."/>
            <person name="Mungall C.J."/>
            <person name="Sullivan B.A."/>
            <person name="Sutton G.G."/>
            <person name="Yasuhara J.C."/>
            <person name="Wakimoto B.T."/>
            <person name="Myers E.W."/>
            <person name="Celniker S.E."/>
            <person name="Rubin G.M."/>
            <person name="Karpen G.H."/>
        </authorList>
    </citation>
    <scope>NUCLEOTIDE SEQUENCE [LARGE SCALE GENOMIC DNA]</scope>
    <source>
        <strain evidence="19">Berkeley</strain>
    </source>
</reference>
<dbReference type="FunFam" id="3.30.70.330:FF:000107">
    <property type="entry name" value="TAR DNA-binding protein 43"/>
    <property type="match status" value="1"/>
</dbReference>
<dbReference type="Proteomes" id="UP000000803">
    <property type="component" value="Chromosome 3L"/>
</dbReference>
<dbReference type="Gene3D" id="3.30.70.330">
    <property type="match status" value="2"/>
</dbReference>
<evidence type="ECO:0000256" key="4">
    <source>
        <dbReference type="ARBA" id="ARBA00022491"/>
    </source>
</evidence>
<comment type="subcellular location">
    <subcellularLocation>
        <location evidence="2">Mitochondrion</location>
    </subcellularLocation>
    <subcellularLocation>
        <location evidence="1">Nucleus</location>
    </subcellularLocation>
</comment>
<dbReference type="Pfam" id="PF18694">
    <property type="entry name" value="TDP-43_N"/>
    <property type="match status" value="1"/>
</dbReference>
<evidence type="ECO:0000256" key="2">
    <source>
        <dbReference type="ARBA" id="ARBA00004173"/>
    </source>
</evidence>
<dbReference type="GO" id="GO:0005739">
    <property type="term" value="C:mitochondrion"/>
    <property type="evidence" value="ECO:0007669"/>
    <property type="project" value="UniProtKB-SubCell"/>
</dbReference>
<dbReference type="VEuPathDB" id="VectorBase:FBgn0036496"/>
<dbReference type="InParanoid" id="Q9VUN2"/>
<dbReference type="FunFam" id="3.30.70.330:FF:000098">
    <property type="entry name" value="TAR DNA-binding protein 43"/>
    <property type="match status" value="1"/>
</dbReference>
<dbReference type="AGR" id="FB:FBgn0036496"/>
<dbReference type="CDD" id="cd12321">
    <property type="entry name" value="RRM1_TDP43"/>
    <property type="match status" value="1"/>
</dbReference>
<dbReference type="Bgee" id="FBgn0036496">
    <property type="expression patterns" value="Expressed in spermatocyte in testis and 24 other cell types or tissues"/>
</dbReference>
<reference evidence="16" key="8">
    <citation type="submission" date="2006-08" db="EMBL/GenBank/DDBJ databases">
        <authorList>
            <person name="Celniker S."/>
            <person name="Carlson J."/>
            <person name="Wan K."/>
            <person name="Frise E."/>
            <person name="Hoskins R."/>
            <person name="Park S."/>
            <person name="Svirskas R."/>
            <person name="Rubin G."/>
        </authorList>
    </citation>
    <scope>NUCLEOTIDE SEQUENCE</scope>
</reference>
<evidence type="ECO:0000313" key="16">
    <source>
        <dbReference type="EMBL" id="AAF49643.2"/>
    </source>
</evidence>
<reference evidence="16 19" key="10">
    <citation type="journal article" date="2007" name="Science">
        <title>Sequence finishing and mapping of Drosophila melanogaster heterochromatin.</title>
        <authorList>
            <person name="Hoskins R.A."/>
            <person name="Carlson J.W."/>
            <person name="Kennedy C."/>
            <person name="Acevedo D."/>
            <person name="Evans-Holm M."/>
            <person name="Frise E."/>
            <person name="Wan K.H."/>
            <person name="Park S."/>
            <person name="Mendez-Lago M."/>
            <person name="Rossi F."/>
            <person name="Villasante A."/>
            <person name="Dimitri P."/>
            <person name="Karpen G.H."/>
            <person name="Celniker S.E."/>
        </authorList>
    </citation>
    <scope>NUCLEOTIDE SEQUENCE [LARGE SCALE GENOMIC DNA]</scope>
    <source>
        <strain evidence="19">Berkeley</strain>
    </source>
</reference>
<dbReference type="CDD" id="cd12322">
    <property type="entry name" value="RRM2_TDP43"/>
    <property type="match status" value="1"/>
</dbReference>
<dbReference type="DNASU" id="39665"/>
<dbReference type="FunCoup" id="Q9VUN2">
    <property type="interactions" value="1834"/>
</dbReference>
<reference evidence="16" key="13">
    <citation type="journal article" date="2015" name="Genome Res.">
        <title>The Release 6 reference sequence of the Drosophila melanogaster genome.</title>
        <authorList>
            <person name="Hoskins R.A."/>
            <person name="Carlson J.W."/>
            <person name="Wan K.H."/>
            <person name="Park S."/>
            <person name="Mendez I."/>
            <person name="Galle S.E."/>
            <person name="Booth B.W."/>
            <person name="Pfeiffer B.D."/>
            <person name="George R.A."/>
            <person name="Svirskas R."/>
            <person name="Krzywinski M."/>
            <person name="Schein J."/>
            <person name="Accardo M.C."/>
            <person name="Damia E."/>
            <person name="Messina G."/>
            <person name="Mendez-Lago M."/>
            <person name="de Pablos B."/>
            <person name="Demakova O.V."/>
            <person name="Andreyeva E.N."/>
            <person name="Boldyreva L.V."/>
            <person name="Marra M."/>
            <person name="Carvalho A.B."/>
            <person name="Dimitri P."/>
            <person name="Villasante A."/>
            <person name="Zhimulev I.F."/>
            <person name="Rubin G.M."/>
            <person name="Karpen G.H."/>
            <person name="Celniker S.E."/>
        </authorList>
    </citation>
    <scope>NUCLEOTIDE SEQUENCE</scope>
</reference>
<dbReference type="InterPro" id="IPR000504">
    <property type="entry name" value="RRM_dom"/>
</dbReference>
<name>Q9VUN2_DROME</name>
<sequence length="318" mass="36525">MVFVHVSEKEGDEPIELPAEEDGTLLLSTLQAQFPESSGLQYRNVDTKAVRGVRSNEGRLYSPSEETGWGEYHYFCVFPKKNKRQSEDNLENSTAKTKRTEAHLRCFDLIVLGLSYNTTEQDLREYFETYGDVVKAEIKKDTRSGHSKGFGFVRFGSYDVQMHVLSKRHSIDGRWCEVKVPASRGMGNQEPGKVFVGRCTEDIEADDLREYFSKFGEVIDVFIPKPFRAFSFVTFLDPYVPRVVCGEKHIIKGVSVHVSTADKKNVQNKNQLFQTNNYNNLDNNFKMQPANNFRMHPANNFSMHSFNPHGYQMNRVMN</sequence>
<evidence type="ECO:0000259" key="15">
    <source>
        <dbReference type="PROSITE" id="PS50102"/>
    </source>
</evidence>
<reference evidence="16" key="15">
    <citation type="submission" date="2022-11" db="EMBL/GenBank/DDBJ databases">
        <authorList>
            <consortium name="FlyBase"/>
        </authorList>
    </citation>
    <scope>NUCLEOTIDE SEQUENCE</scope>
</reference>
<reference evidence="19" key="4">
    <citation type="journal article" date="2002" name="Genome Biol.">
        <title>The transposable elements of the Drosophila melanogaster euchromatin: a genomics perspective.</title>
        <authorList>
            <person name="Kaminker J.S."/>
            <person name="Bergman C.M."/>
            <person name="Kronmiller B."/>
            <person name="Carlson J."/>
            <person name="Svirskas R."/>
            <person name="Patel S."/>
            <person name="Frise E."/>
            <person name="Wheeler D.A."/>
            <person name="Lewis S.E."/>
            <person name="Rubin G.M."/>
            <person name="Ashburner M."/>
            <person name="Celniker S.E."/>
        </authorList>
    </citation>
    <scope>NUCLEOTIDE SEQUENCE [LARGE SCALE GENOMIC DNA]</scope>
    <source>
        <strain evidence="19">Berkeley</strain>
    </source>
</reference>
<dbReference type="OrthoDB" id="2020831at2759"/>
<dbReference type="SMR" id="Q9VUN2"/>
<protein>
    <recommendedName>
        <fullName evidence="3">TAR DNA-binding protein 43</fullName>
    </recommendedName>
</protein>
<dbReference type="BioGRID-ORCS" id="39665">
    <property type="hits" value="0 hits in 1 CRISPR screen"/>
</dbReference>
<dbReference type="GO" id="GO:0003723">
    <property type="term" value="F:RNA binding"/>
    <property type="evidence" value="ECO:0000318"/>
    <property type="project" value="GO_Central"/>
</dbReference>
<feature type="domain" description="RRM" evidence="15">
    <location>
        <begin position="192"/>
        <end position="263"/>
    </location>
</feature>
<dbReference type="Pfam" id="PF00076">
    <property type="entry name" value="RRM_1"/>
    <property type="match status" value="2"/>
</dbReference>
<reference evidence="19" key="2">
    <citation type="journal article" date="2002" name="Genome Biol.">
        <title>Finishing a whole-genome shotgun: release 3 of the Drosophila melanogaster euchromatic genome sequence.</title>
        <authorList>
            <person name="Celniker S.E."/>
            <person name="Wheeler D.A."/>
            <person name="Kronmiller B."/>
            <person name="Carlson J.W."/>
            <person name="Halpern A."/>
            <person name="Patel S."/>
            <person name="Adams M."/>
            <person name="Champe M."/>
            <person name="Dugan S.P."/>
            <person name="Frise E."/>
            <person name="Hodgson A."/>
            <person name="George R.A."/>
            <person name="Hoskins R.A."/>
            <person name="Laverty T."/>
            <person name="Muzny D.M."/>
            <person name="Nelson C.R."/>
            <person name="Pacleb J.M."/>
            <person name="Park S."/>
            <person name="Pfeiffer B.D."/>
            <person name="Richards S."/>
            <person name="Sodergren E.J."/>
            <person name="Svirskas R."/>
            <person name="Tabor P.E."/>
            <person name="Wan K."/>
            <person name="Stapleton M."/>
            <person name="Sutton G.G."/>
            <person name="Venter C."/>
            <person name="Weinstock G."/>
            <person name="Scherer S.E."/>
            <person name="Myers E.W."/>
            <person name="Gibbs R.A."/>
            <person name="Rubin G.M."/>
        </authorList>
    </citation>
    <scope>NUCLEOTIDE SEQUENCE [LARGE SCALE GENOMIC DNA]</scope>
    <source>
        <strain evidence="19">Berkeley</strain>
    </source>
</reference>
<dbReference type="PaxDb" id="7227-FBpp0075370"/>
<dbReference type="PANTHER" id="PTHR48033">
    <property type="entry name" value="RNA-BINDING (RRM/RBD/RNP MOTIFS) FAMILY PROTEIN"/>
    <property type="match status" value="1"/>
</dbReference>
<dbReference type="InterPro" id="IPR012677">
    <property type="entry name" value="Nucleotide-bd_a/b_plait_sf"/>
</dbReference>
<evidence type="ECO:0000256" key="3">
    <source>
        <dbReference type="ARBA" id="ARBA00018889"/>
    </source>
</evidence>
<reference evidence="16 19" key="9">
    <citation type="journal article" date="2007" name="Science">
        <title>The Release 5.1 annotation of Drosophila melanogaster heterochromatin.</title>
        <authorList>
            <person name="Smith C.D."/>
            <person name="Shu S."/>
            <person name="Mungall C.J."/>
            <person name="Karpen G.H."/>
        </authorList>
    </citation>
    <scope>NUCLEOTIDE SEQUENCE [LARGE SCALE GENOMIC DNA]</scope>
    <source>
        <strain evidence="19">Berkeley</strain>
    </source>
</reference>
<dbReference type="SUPFAM" id="SSF54928">
    <property type="entry name" value="RNA-binding domain, RBD"/>
    <property type="match status" value="1"/>
</dbReference>
<proteinExistence type="evidence at transcript level"/>
<keyword evidence="13" id="KW-0539">Nucleus</keyword>
<dbReference type="CTD" id="39665"/>
<reference evidence="16 19" key="1">
    <citation type="journal article" date="2000" name="Science">
        <title>The genome sequence of Drosophila melanogaster.</title>
        <authorList>
            <person name="Adams M.D."/>
            <person name="Celniker S.E."/>
            <person name="Holt R.A."/>
            <person name="Evans C.A."/>
            <person name="Gocayne J.D."/>
            <person name="Amanatides P.G."/>
            <person name="Scherer S.E."/>
            <person name="Li P.W."/>
            <person name="Hoskins R.A."/>
            <person name="Galle R.F."/>
            <person name="George R.A."/>
            <person name="Lewis S.E."/>
            <person name="Richards S."/>
            <person name="Ashburner M."/>
            <person name="Henderson S.N."/>
            <person name="Sutton G.G."/>
            <person name="Wortman J.R."/>
            <person name="Yandell M.D."/>
            <person name="Zhang Q."/>
            <person name="Chen L.X."/>
            <person name="Brandon R.C."/>
            <person name="Rogers Y.H."/>
            <person name="Blazej R.G."/>
            <person name="Champe M."/>
            <person name="Pfeiffer B.D."/>
            <person name="Wan K.H."/>
            <person name="Doyle C."/>
            <person name="Baxter E.G."/>
            <person name="Helt G."/>
            <person name="Nelson C.R."/>
            <person name="Gabor G.L."/>
            <person name="Abril J.F."/>
            <person name="Agbayani A."/>
            <person name="An H.J."/>
            <person name="Andrews-Pfannkoch C."/>
            <person name="Baldwin D."/>
            <person name="Ballew R.M."/>
            <person name="Basu A."/>
            <person name="Baxendale J."/>
            <person name="Bayraktaroglu L."/>
            <person name="Beasley E.M."/>
            <person name="Beeson K.Y."/>
            <person name="Benos P.V."/>
            <person name="Berman B.P."/>
            <person name="Bhandari D."/>
            <person name="Bolshakov S."/>
            <person name="Borkova D."/>
            <person name="Botchan M.R."/>
            <person name="Bouck J."/>
            <person name="Brokstein P."/>
            <person name="Brottier P."/>
            <person name="Burtis K.C."/>
            <person name="Busam D.A."/>
            <person name="Butler H."/>
            <person name="Cadieu E."/>
            <person name="Center A."/>
            <person name="Chandra I."/>
            <person name="Cherry J.M."/>
            <person name="Cawley S."/>
            <person name="Dahlke C."/>
            <person name="Davenport L.B."/>
            <person name="Davies P."/>
            <person name="de Pablos B."/>
            <person name="Delcher A."/>
            <person name="Deng Z."/>
            <person name="Mays A.D."/>
            <person name="Dew I."/>
            <person name="Dietz S.M."/>
            <person name="Dodson K."/>
            <person name="Doup L.E."/>
            <person name="Downes M."/>
            <person name="Dugan-Rocha S."/>
            <person name="Dunkov B.C."/>
            <person name="Dunn P."/>
            <person name="Durbin K.J."/>
            <person name="Evangelista C.C."/>
            <person name="Ferraz C."/>
            <person name="Ferriera S."/>
            <person name="Fleischmann W."/>
            <person name="Fosler C."/>
            <person name="Gabrielian A.E."/>
            <person name="Garg N.S."/>
            <person name="Gelbart W.M."/>
            <person name="Glasser K."/>
            <person name="Glodek A."/>
            <person name="Gong F."/>
            <person name="Gorrell J.H."/>
            <person name="Gu Z."/>
            <person name="Guan P."/>
            <person name="Harris M."/>
            <person name="Harris N.L."/>
            <person name="Harvey D."/>
            <person name="Heiman T.J."/>
            <person name="Hernandez J.R."/>
            <person name="Houck J."/>
            <person name="Hostin D."/>
            <person name="Houston K.A."/>
            <person name="Howland T.J."/>
            <person name="Wei M.H."/>
            <person name="Ibegwam C."/>
            <person name="Jalali M."/>
            <person name="Kalush F."/>
            <person name="Karpen G.H."/>
            <person name="Ke Z."/>
            <person name="Kennison J.A."/>
            <person name="Ketchum K.A."/>
            <person name="Kimmel B.E."/>
            <person name="Kodira C.D."/>
            <person name="Kraft C."/>
            <person name="Kravitz S."/>
            <person name="Kulp D."/>
            <person name="Lai Z."/>
            <person name="Lasko P."/>
            <person name="Lei Y."/>
            <person name="Levitsky A.A."/>
            <person name="Li J."/>
            <person name="Li Z."/>
            <person name="Liang Y."/>
            <person name="Lin X."/>
            <person name="Liu X."/>
            <person name="Mattei B."/>
            <person name="McIntosh T.C."/>
            <person name="McLeod M.P."/>
            <person name="McPherson D."/>
            <person name="Merkulov G."/>
            <person name="Milshina N.V."/>
            <person name="Mobarry C."/>
            <person name="Morris J."/>
            <person name="Moshrefi A."/>
            <person name="Mount S.M."/>
            <person name="Moy M."/>
            <person name="Murphy B."/>
            <person name="Murphy L."/>
            <person name="Muzny D.M."/>
            <person name="Nelson D.L."/>
            <person name="Nelson D.R."/>
            <person name="Nelson K.A."/>
            <person name="Nixon K."/>
            <person name="Nusskern D.R."/>
            <person name="Pacleb J.M."/>
            <person name="Palazzolo M."/>
            <person name="Pittman G.S."/>
            <person name="Pan S."/>
            <person name="Pollard J."/>
            <person name="Puri V."/>
            <person name="Reese M.G."/>
            <person name="Reinert K."/>
            <person name="Remington K."/>
            <person name="Saunders R.D."/>
            <person name="Scheeler F."/>
            <person name="Shen H."/>
            <person name="Shue B.C."/>
            <person name="Siden-Kiamos I."/>
            <person name="Simpson M."/>
            <person name="Skupski M.P."/>
            <person name="Smith T."/>
            <person name="Spier E."/>
            <person name="Spradling A.C."/>
            <person name="Stapleton M."/>
            <person name="Strong R."/>
            <person name="Sun E."/>
            <person name="Svirskas R."/>
            <person name="Tector C."/>
            <person name="Turner R."/>
            <person name="Venter E."/>
            <person name="Wang A.H."/>
            <person name="Wang X."/>
            <person name="Wang Z.Y."/>
            <person name="Wassarman D.A."/>
            <person name="Weinstock G.M."/>
            <person name="Weissenbach J."/>
            <person name="Williams S.M."/>
            <person name="WoodageT"/>
            <person name="Worley K.C."/>
            <person name="Wu D."/>
            <person name="Yang S."/>
            <person name="Yao Q.A."/>
            <person name="Ye J."/>
            <person name="Yeh R.F."/>
            <person name="Zaveri J.S."/>
            <person name="Zhan M."/>
            <person name="Zhang G."/>
            <person name="Zhao Q."/>
            <person name="Zheng L."/>
            <person name="Zheng X.H."/>
            <person name="Zhong F.N."/>
            <person name="Zhong W."/>
            <person name="Zhou X."/>
            <person name="Zhu S."/>
            <person name="Zhu X."/>
            <person name="Smith H.O."/>
            <person name="Gibbs R.A."/>
            <person name="Myers E.W."/>
            <person name="Rubin G.M."/>
            <person name="Venter J.C."/>
        </authorList>
    </citation>
    <scope>NUCLEOTIDE SEQUENCE [LARGE SCALE GENOMIC DNA]</scope>
    <source>
        <strain evidence="19">Berkeley</strain>
    </source>
</reference>
<evidence type="ECO:0000256" key="6">
    <source>
        <dbReference type="ARBA" id="ARBA00022737"/>
    </source>
</evidence>
<evidence type="ECO:0000313" key="18">
    <source>
        <dbReference type="FlyBase" id="FBgn0036496"/>
    </source>
</evidence>
<evidence type="ECO:0000256" key="14">
    <source>
        <dbReference type="PROSITE-ProRule" id="PRU00176"/>
    </source>
</evidence>
<keyword evidence="6" id="KW-0677">Repeat</keyword>
<accession>Q9VUN2</accession>
<reference evidence="17" key="6">
    <citation type="submission" date="2002-06" db="EMBL/GenBank/DDBJ databases">
        <authorList>
            <person name="Stapleton M."/>
            <person name="Brokstein P."/>
            <person name="Hong L."/>
            <person name="Agbayani A."/>
            <person name="Carlson J."/>
            <person name="Champe M."/>
            <person name="Chavez C."/>
            <person name="Dorsett V."/>
            <person name="Dresnek D."/>
            <person name="Farfan D."/>
            <person name="Frise E."/>
            <person name="George R."/>
            <person name="Gonzalez M."/>
            <person name="Guarin H."/>
            <person name="Kronmiller B."/>
            <person name="Li P."/>
            <person name="Liao G."/>
            <person name="Miranda A."/>
            <person name="Mungall C.J."/>
            <person name="Nunoo J."/>
            <person name="Pacleb J."/>
            <person name="Paragas V."/>
            <person name="Park S."/>
            <person name="Patel S."/>
            <person name="Phouanenavong S."/>
            <person name="Wan K."/>
            <person name="Yu C."/>
            <person name="Lewis S.E."/>
            <person name="Rubin G.M."/>
            <person name="Celniker S."/>
        </authorList>
    </citation>
    <scope>NUCLEOTIDE SEQUENCE</scope>
</reference>
<feature type="domain" description="RRM" evidence="15">
    <location>
        <begin position="107"/>
        <end position="185"/>
    </location>
</feature>
<dbReference type="SMART" id="SM00360">
    <property type="entry name" value="RRM"/>
    <property type="match status" value="2"/>
</dbReference>
<dbReference type="GO" id="GO:0000785">
    <property type="term" value="C:chromatin"/>
    <property type="evidence" value="ECO:0000318"/>
    <property type="project" value="GO_Central"/>
</dbReference>
<keyword evidence="11" id="KW-0804">Transcription</keyword>
<gene>
    <name evidence="16 18" type="primary">cocoon</name>
    <name evidence="16" type="synonym">cg7804</name>
    <name evidence="16" type="synonym">Dmel\CG7804</name>
    <name evidence="16 18" type="ORF">CG7804</name>
    <name evidence="16" type="ORF">Dmel_CG7804</name>
</gene>
<dbReference type="EMBL" id="AE014296">
    <property type="protein sequence ID" value="AGB94567.1"/>
    <property type="molecule type" value="Genomic_DNA"/>
</dbReference>
<evidence type="ECO:0000256" key="5">
    <source>
        <dbReference type="ARBA" id="ARBA00022664"/>
    </source>
</evidence>
<dbReference type="HOGENOM" id="CLU_012062_6_0_1"/>
<evidence type="ECO:0000256" key="13">
    <source>
        <dbReference type="ARBA" id="ARBA00023242"/>
    </source>
</evidence>
<dbReference type="RefSeq" id="NP_648764.1">
    <property type="nucleotide sequence ID" value="NM_140507.1"/>
</dbReference>
<reference evidence="16" key="11">
    <citation type="journal article" date="2015" name="G3 (Bethesda)">
        <title>Gene Model Annotations for Drosophila melanogaster: Impact of High-Throughput Data.</title>
        <authorList>
            <consortium name="FlyBase Consortium"/>
            <person name="Matthews B.B."/>
            <person name="Dos Santos G."/>
            <person name="Crosby M.A."/>
            <person name="Emmert D.B."/>
            <person name="St Pierre S.E."/>
            <person name="Gramates L.S."/>
            <person name="Zhou P."/>
            <person name="Schroeder A.J."/>
            <person name="Falls K."/>
            <person name="Strelets V."/>
            <person name="Russo S.M."/>
            <person name="Gelbart W.M."/>
            <person name="null"/>
        </authorList>
    </citation>
    <scope>NUCLEOTIDE SEQUENCE</scope>
</reference>